<dbReference type="PANTHER" id="PTHR18901">
    <property type="entry name" value="2-DEOXYGLUCOSE-6-PHOSPHATE PHOSPHATASE 2"/>
    <property type="match status" value="1"/>
</dbReference>
<dbReference type="EMBL" id="FRAG01000008">
    <property type="protein sequence ID" value="SHJ77149.1"/>
    <property type="molecule type" value="Genomic_DNA"/>
</dbReference>
<dbReference type="NCBIfam" id="TIGR01549">
    <property type="entry name" value="HAD-SF-IA-v1"/>
    <property type="match status" value="1"/>
</dbReference>
<dbReference type="OrthoDB" id="9797743at2"/>
<dbReference type="Gene3D" id="3.40.50.1000">
    <property type="entry name" value="HAD superfamily/HAD-like"/>
    <property type="match status" value="1"/>
</dbReference>
<dbReference type="InterPro" id="IPR023214">
    <property type="entry name" value="HAD_sf"/>
</dbReference>
<dbReference type="InterPro" id="IPR006439">
    <property type="entry name" value="HAD-SF_hydro_IA"/>
</dbReference>
<sequence>MLEGIKAVIFDLDGTIVDSMWIWKEIDIKYLAKRGIKLPDGLQKEIEGMSFTETAIYFKKTFSLKETIEEIKEEWNLMAYDFYRNKINLKYGVKEFIELIKSKDIKLGIGTSNSRELALEVLKKHNIYDYFDTIRTSCEVEKGKPHPHIFLKVAEDLGVKPQDCIVFEDTYAGVLAAKRAGMRVIAISDELSLPYKKEICDLAENYIEDYIDIA</sequence>
<protein>
    <submittedName>
        <fullName evidence="1">Haloacid dehalogenase superfamily, subfamily IA, variant 3 with third motif having DD or ED/haloacid dehalogenase superfamily, subfamily IA, variant 1 with third motif having Dx(3-4)D or Dx(3-4)E</fullName>
    </submittedName>
</protein>
<keyword evidence="2" id="KW-1185">Reference proteome</keyword>
<dbReference type="PANTHER" id="PTHR18901:SF38">
    <property type="entry name" value="PSEUDOURIDINE-5'-PHOSPHATASE"/>
    <property type="match status" value="1"/>
</dbReference>
<dbReference type="InterPro" id="IPR041492">
    <property type="entry name" value="HAD_2"/>
</dbReference>
<dbReference type="STRING" id="1121301.SAMN02745912_01022"/>
<dbReference type="Pfam" id="PF13419">
    <property type="entry name" value="HAD_2"/>
    <property type="match status" value="1"/>
</dbReference>
<name>A0A1M6M0W4_PARC5</name>
<dbReference type="AlphaFoldDB" id="A0A1M6M0W4"/>
<dbReference type="RefSeq" id="WP_073147618.1">
    <property type="nucleotide sequence ID" value="NZ_FRAG01000008.1"/>
</dbReference>
<dbReference type="SFLD" id="SFLDG01135">
    <property type="entry name" value="C1.5.6:_HAD__Beta-PGM__Phospha"/>
    <property type="match status" value="1"/>
</dbReference>
<gene>
    <name evidence="1" type="ORF">SAMN02745912_01022</name>
</gene>
<evidence type="ECO:0000313" key="2">
    <source>
        <dbReference type="Proteomes" id="UP000184465"/>
    </source>
</evidence>
<dbReference type="Proteomes" id="UP000184465">
    <property type="component" value="Unassembled WGS sequence"/>
</dbReference>
<reference evidence="1 2" key="1">
    <citation type="submission" date="2016-11" db="EMBL/GenBank/DDBJ databases">
        <authorList>
            <person name="Jaros S."/>
            <person name="Januszkiewicz K."/>
            <person name="Wedrychowicz H."/>
        </authorList>
    </citation>
    <scope>NUCLEOTIDE SEQUENCE [LARGE SCALE GENOMIC DNA]</scope>
    <source>
        <strain evidence="1 2">DSM 15212</strain>
    </source>
</reference>
<dbReference type="PRINTS" id="PR00413">
    <property type="entry name" value="HADHALOGNASE"/>
</dbReference>
<dbReference type="NCBIfam" id="TIGR01509">
    <property type="entry name" value="HAD-SF-IA-v3"/>
    <property type="match status" value="1"/>
</dbReference>
<dbReference type="SFLD" id="SFLDG01129">
    <property type="entry name" value="C1.5:_HAD__Beta-PGM__Phosphata"/>
    <property type="match status" value="1"/>
</dbReference>
<dbReference type="SFLD" id="SFLDS00003">
    <property type="entry name" value="Haloacid_Dehalogenase"/>
    <property type="match status" value="1"/>
</dbReference>
<dbReference type="CDD" id="cd07505">
    <property type="entry name" value="HAD_BPGM-like"/>
    <property type="match status" value="1"/>
</dbReference>
<dbReference type="InterPro" id="IPR023198">
    <property type="entry name" value="PGP-like_dom2"/>
</dbReference>
<organism evidence="1 2">
    <name type="scientific">Paramaledivibacter caminithermalis (strain DSM 15212 / CIP 107654 / DViRD3)</name>
    <name type="common">Clostridium caminithermale</name>
    <dbReference type="NCBI Taxonomy" id="1121301"/>
    <lineage>
        <taxon>Bacteria</taxon>
        <taxon>Bacillati</taxon>
        <taxon>Bacillota</taxon>
        <taxon>Clostridia</taxon>
        <taxon>Peptostreptococcales</taxon>
        <taxon>Caminicellaceae</taxon>
        <taxon>Paramaledivibacter</taxon>
    </lineage>
</organism>
<evidence type="ECO:0000313" key="1">
    <source>
        <dbReference type="EMBL" id="SHJ77149.1"/>
    </source>
</evidence>
<dbReference type="InterPro" id="IPR036412">
    <property type="entry name" value="HAD-like_sf"/>
</dbReference>
<dbReference type="Gene3D" id="1.10.150.240">
    <property type="entry name" value="Putative phosphatase, domain 2"/>
    <property type="match status" value="1"/>
</dbReference>
<accession>A0A1M6M0W4</accession>
<dbReference type="GO" id="GO:0016791">
    <property type="term" value="F:phosphatase activity"/>
    <property type="evidence" value="ECO:0007669"/>
    <property type="project" value="TreeGrafter"/>
</dbReference>
<dbReference type="SUPFAM" id="SSF56784">
    <property type="entry name" value="HAD-like"/>
    <property type="match status" value="1"/>
</dbReference>
<proteinExistence type="predicted"/>